<dbReference type="PROSITE" id="PS52019">
    <property type="entry name" value="PKS_MFAS_DH"/>
    <property type="match status" value="1"/>
</dbReference>
<accession>A0A1I4QB53</accession>
<evidence type="ECO:0000256" key="1">
    <source>
        <dbReference type="ARBA" id="ARBA00022450"/>
    </source>
</evidence>
<dbReference type="InterPro" id="IPR009081">
    <property type="entry name" value="PP-bd_ACP"/>
</dbReference>
<evidence type="ECO:0000259" key="6">
    <source>
        <dbReference type="PROSITE" id="PS52004"/>
    </source>
</evidence>
<dbReference type="STRING" id="1123291.SAMN04490355_10921"/>
<feature type="domain" description="PKS/mFAS DH" evidence="7">
    <location>
        <begin position="824"/>
        <end position="1111"/>
    </location>
</feature>
<keyword evidence="3 8" id="KW-0808">Transferase</keyword>
<dbReference type="InterPro" id="IPR020807">
    <property type="entry name" value="PKS_DH"/>
</dbReference>
<organism evidence="8 9">
    <name type="scientific">Pelosinus propionicus DSM 13327</name>
    <dbReference type="NCBI Taxonomy" id="1123291"/>
    <lineage>
        <taxon>Bacteria</taxon>
        <taxon>Bacillati</taxon>
        <taxon>Bacillota</taxon>
        <taxon>Negativicutes</taxon>
        <taxon>Selenomonadales</taxon>
        <taxon>Sporomusaceae</taxon>
        <taxon>Pelosinus</taxon>
    </lineage>
</organism>
<dbReference type="GO" id="GO:0071770">
    <property type="term" value="P:DIM/DIP cell wall layer assembly"/>
    <property type="evidence" value="ECO:0007669"/>
    <property type="project" value="TreeGrafter"/>
</dbReference>
<keyword evidence="2" id="KW-0597">Phosphoprotein</keyword>
<sequence length="1587" mass="177604">MINWPLWKDGGMGVGEEENSKLYLKSSGQRFLEADEGVEIFDQLLTQNKTQHLIVVGERSRVQRFLRLSSQEQPVAAAATVSLSGRQGRRVEMKGFTLEQCIEWDLKEQASQLLKIPRDKLDREENLAEFGFDSIALTQFSNLLTHHYGIEVTPAIFFGYSTLERLAQYYLKEHQDMLQLFYQETVAKSIMNPQQFPSVTLTSKRQTSIQSRFVKKPASQQLQEQDSIAIIGMSGRFPESRTIDEMWQILATGKDVIQDFPADRFSGKGRSPYQYGAIPGVSEFDPLFFEISPREAESMDPRQRLLLQESWKALEDAGYGRQQIQKSKIGMFVGVEEGDYRLLLKEKSSITSNHNAVLSARLAYFLNLSGPNMAINTACSSGLVAVHQACQSIRQQECDTALAAGVNLLLTPQMFQGMSEAGMLSEDGKCFAFDKRANGMVPAEAVAVVVLKRLSQAKADKDPIYAVIKGSGINYDGKTNGITAPSGASQTKLLKSVYDQYQINPEDLEYIVTHGTGTKLGDPIEVNALYDAFKDYTKKQGYCALTSTKTNFGHALAASGLVSLISLVQAFRHETIPASLHFQEENEYIHWSGSPFYVNTKSKAWPEKEEKRRMGGVSAFGMSGTNVHMVLESYPQNRMKRKKSLPCYLLAFSAKTQESLQEKCKEMIACLEKEETKGLAEISVTLLEGRQHFAHRCAVVVQDKEDGIYVLQQMGSKEKLPNLFKGTAARDFTGQKAIEEYGQELLAQSFSQQRDTKRYKEILHALADLYCQGYDLAWGQLYGEEKPDRLHLPGYPFAKESYWVPEIESSLTDRIHLGSAAILHPLLQQNTSDFSEQRFSSRFTGEEFFLKDHVVKGQRVLPGVAYLEMARAAVRQAAGRSGKENIGIQMKHVVWSRPMMVGEEAIQVHIGLFPEENGEIAYEIYSHLDESLEETVVHSQGKILLHPACELQSLPIEQIRNQCSREMLSSSQCYEQLGKMGLEYGPGHQGIETLYIGENQVLAKLLLPAFLLDTQDQFILHPSMMDSALQASMGLMIGSGSLKPALPFALQELEILEACTPSMWAAVRYSPGSKGEDKVQKLDIDLCNEDGTLCVRMKGFSARILEREIDSREKIDMLLYQPGWKEKSIDQAAAAPHIDQHVVILCEPDQGIQESMAMNMNGVRCIALQRKEGSIAVRFQRYADEILEEIRAILKEKTNSKAFIQIVIFSKEQMPFSGFSGLLKTAHLENARLIGQIIEAEPEDSAQSIREKLIENSHQPFDSHIRYQDGKRWIAEWKEMKDTQDTVKIPWKDQGVYLITGGAGGLGLIFAQEIARRAKSATIILTGRSALTQEMQTKWQEIVTLGARVEYRQADVSDQQTVSHLVEKIQEEFGGLHGILHCAGVIRDNFILKKTEEEMQEVLSPKVLGLVNLDQATKDMKLDFVILFSSIAGSLGNAGQADYAAANAFMDAYAEYRNDLADRQQRQGKTLSVNWSLWQEGGMGVDEITKDMMMRSMGMIALQTANGIQALYQGIGPGQNQVMVMAGKADQLRVALEQNHPDERGEHSSVYAAAGDKIINQDLYQKLFDEIAAGVLSEEEFSTLMKV</sequence>
<dbReference type="SMART" id="SM00822">
    <property type="entry name" value="PKS_KR"/>
    <property type="match status" value="1"/>
</dbReference>
<feature type="domain" description="Carrier" evidence="5">
    <location>
        <begin position="97"/>
        <end position="174"/>
    </location>
</feature>
<evidence type="ECO:0000313" key="9">
    <source>
        <dbReference type="Proteomes" id="UP000199520"/>
    </source>
</evidence>
<dbReference type="InterPro" id="IPR014031">
    <property type="entry name" value="Ketoacyl_synth_C"/>
</dbReference>
<dbReference type="InterPro" id="IPR042104">
    <property type="entry name" value="PKS_dehydratase_sf"/>
</dbReference>
<dbReference type="InterPro" id="IPR050091">
    <property type="entry name" value="PKS_NRPS_Biosynth_Enz"/>
</dbReference>
<dbReference type="InterPro" id="IPR013968">
    <property type="entry name" value="PKS_KR"/>
</dbReference>
<dbReference type="Gene3D" id="1.10.1200.10">
    <property type="entry name" value="ACP-like"/>
    <property type="match status" value="1"/>
</dbReference>
<feature type="domain" description="Ketosynthase family 3 (KS3)" evidence="6">
    <location>
        <begin position="225"/>
        <end position="633"/>
    </location>
</feature>
<proteinExistence type="predicted"/>
<dbReference type="GO" id="GO:0005886">
    <property type="term" value="C:plasma membrane"/>
    <property type="evidence" value="ECO:0007669"/>
    <property type="project" value="TreeGrafter"/>
</dbReference>
<dbReference type="InterPro" id="IPR018201">
    <property type="entry name" value="Ketoacyl_synth_AS"/>
</dbReference>
<dbReference type="SUPFAM" id="SSF51735">
    <property type="entry name" value="NAD(P)-binding Rossmann-fold domains"/>
    <property type="match status" value="1"/>
</dbReference>
<dbReference type="SMART" id="SM00823">
    <property type="entry name" value="PKS_PP"/>
    <property type="match status" value="1"/>
</dbReference>
<dbReference type="Gene3D" id="3.40.47.10">
    <property type="match status" value="1"/>
</dbReference>
<dbReference type="Pfam" id="PF22621">
    <property type="entry name" value="CurL-like_PKS_C"/>
    <property type="match status" value="1"/>
</dbReference>
<dbReference type="InterPro" id="IPR049552">
    <property type="entry name" value="PKS_DH_N"/>
</dbReference>
<dbReference type="Pfam" id="PF00109">
    <property type="entry name" value="ketoacyl-synt"/>
    <property type="match status" value="1"/>
</dbReference>
<dbReference type="PROSITE" id="PS00606">
    <property type="entry name" value="KS3_1"/>
    <property type="match status" value="1"/>
</dbReference>
<evidence type="ECO:0000256" key="4">
    <source>
        <dbReference type="PROSITE-ProRule" id="PRU01363"/>
    </source>
</evidence>
<keyword evidence="9" id="KW-1185">Reference proteome</keyword>
<dbReference type="Gene3D" id="3.40.50.720">
    <property type="entry name" value="NAD(P)-binding Rossmann-like Domain"/>
    <property type="match status" value="2"/>
</dbReference>
<dbReference type="Pfam" id="PF08659">
    <property type="entry name" value="KR"/>
    <property type="match status" value="1"/>
</dbReference>
<dbReference type="InterPro" id="IPR014030">
    <property type="entry name" value="Ketoacyl_synth_N"/>
</dbReference>
<dbReference type="SMART" id="SM00826">
    <property type="entry name" value="PKS_DH"/>
    <property type="match status" value="1"/>
</dbReference>
<dbReference type="CDD" id="cd00833">
    <property type="entry name" value="PKS"/>
    <property type="match status" value="1"/>
</dbReference>
<dbReference type="Pfam" id="PF02801">
    <property type="entry name" value="Ketoacyl-synt_C"/>
    <property type="match status" value="1"/>
</dbReference>
<reference evidence="9" key="1">
    <citation type="submission" date="2016-10" db="EMBL/GenBank/DDBJ databases">
        <authorList>
            <person name="Varghese N."/>
            <person name="Submissions S."/>
        </authorList>
    </citation>
    <scope>NUCLEOTIDE SEQUENCE [LARGE SCALE GENOMIC DNA]</scope>
    <source>
        <strain evidence="9">DSM 13327</strain>
    </source>
</reference>
<dbReference type="PROSITE" id="PS50075">
    <property type="entry name" value="CARRIER"/>
    <property type="match status" value="1"/>
</dbReference>
<feature type="region of interest" description="C-terminal hotdog fold" evidence="4">
    <location>
        <begin position="964"/>
        <end position="1111"/>
    </location>
</feature>
<dbReference type="Pfam" id="PF00550">
    <property type="entry name" value="PP-binding"/>
    <property type="match status" value="1"/>
</dbReference>
<dbReference type="InterPro" id="IPR036736">
    <property type="entry name" value="ACP-like_sf"/>
</dbReference>
<feature type="active site" description="Proton acceptor; for dehydratase activity" evidence="4">
    <location>
        <position position="853"/>
    </location>
</feature>
<dbReference type="InterPro" id="IPR020841">
    <property type="entry name" value="PKS_Beta-ketoAc_synthase_dom"/>
</dbReference>
<dbReference type="GO" id="GO:0005737">
    <property type="term" value="C:cytoplasm"/>
    <property type="evidence" value="ECO:0007669"/>
    <property type="project" value="TreeGrafter"/>
</dbReference>
<dbReference type="InterPro" id="IPR049551">
    <property type="entry name" value="PKS_DH_C"/>
</dbReference>
<protein>
    <submittedName>
        <fullName evidence="8">Acyl transferase domain-containing protein</fullName>
    </submittedName>
</protein>
<evidence type="ECO:0000256" key="3">
    <source>
        <dbReference type="ARBA" id="ARBA00022679"/>
    </source>
</evidence>
<dbReference type="CDD" id="cd08953">
    <property type="entry name" value="KR_2_SDR_x"/>
    <property type="match status" value="1"/>
</dbReference>
<dbReference type="SUPFAM" id="SSF47336">
    <property type="entry name" value="ACP-like"/>
    <property type="match status" value="1"/>
</dbReference>
<keyword evidence="1" id="KW-0596">Phosphopantetheine</keyword>
<dbReference type="GO" id="GO:0004315">
    <property type="term" value="F:3-oxoacyl-[acyl-carrier-protein] synthase activity"/>
    <property type="evidence" value="ECO:0007669"/>
    <property type="project" value="InterPro"/>
</dbReference>
<dbReference type="InterPro" id="IPR036291">
    <property type="entry name" value="NAD(P)-bd_dom_sf"/>
</dbReference>
<dbReference type="Gene3D" id="1.10.1240.100">
    <property type="match status" value="1"/>
</dbReference>
<dbReference type="InterPro" id="IPR057326">
    <property type="entry name" value="KR_dom"/>
</dbReference>
<evidence type="ECO:0000259" key="5">
    <source>
        <dbReference type="PROSITE" id="PS50075"/>
    </source>
</evidence>
<feature type="region of interest" description="N-terminal hotdog fold" evidence="4">
    <location>
        <begin position="824"/>
        <end position="950"/>
    </location>
</feature>
<gene>
    <name evidence="8" type="ORF">SAMN04490355_10921</name>
</gene>
<dbReference type="SUPFAM" id="SSF53901">
    <property type="entry name" value="Thiolase-like"/>
    <property type="match status" value="1"/>
</dbReference>
<dbReference type="PROSITE" id="PS52004">
    <property type="entry name" value="KS3_2"/>
    <property type="match status" value="1"/>
</dbReference>
<dbReference type="Gene3D" id="3.10.129.110">
    <property type="entry name" value="Polyketide synthase dehydratase"/>
    <property type="match status" value="1"/>
</dbReference>
<dbReference type="Pfam" id="PF14765">
    <property type="entry name" value="PS-DH"/>
    <property type="match status" value="1"/>
</dbReference>
<dbReference type="EMBL" id="FOTS01000092">
    <property type="protein sequence ID" value="SFM37277.1"/>
    <property type="molecule type" value="Genomic_DNA"/>
</dbReference>
<dbReference type="GO" id="GO:0006633">
    <property type="term" value="P:fatty acid biosynthetic process"/>
    <property type="evidence" value="ECO:0007669"/>
    <property type="project" value="InterPro"/>
</dbReference>
<dbReference type="InterPro" id="IPR049900">
    <property type="entry name" value="PKS_mFAS_DH"/>
</dbReference>
<dbReference type="SMART" id="SM00825">
    <property type="entry name" value="PKS_KS"/>
    <property type="match status" value="1"/>
</dbReference>
<feature type="active site" description="Proton donor; for dehydratase activity" evidence="4">
    <location>
        <position position="1026"/>
    </location>
</feature>
<dbReference type="GO" id="GO:0031177">
    <property type="term" value="F:phosphopantetheine binding"/>
    <property type="evidence" value="ECO:0007669"/>
    <property type="project" value="InterPro"/>
</dbReference>
<dbReference type="PANTHER" id="PTHR43775:SF37">
    <property type="entry name" value="SI:DKEY-61P9.11"/>
    <property type="match status" value="1"/>
</dbReference>
<dbReference type="GO" id="GO:0004312">
    <property type="term" value="F:fatty acid synthase activity"/>
    <property type="evidence" value="ECO:0007669"/>
    <property type="project" value="TreeGrafter"/>
</dbReference>
<evidence type="ECO:0000259" key="7">
    <source>
        <dbReference type="PROSITE" id="PS52019"/>
    </source>
</evidence>
<dbReference type="InterPro" id="IPR016039">
    <property type="entry name" value="Thiolase-like"/>
</dbReference>
<dbReference type="PANTHER" id="PTHR43775">
    <property type="entry name" value="FATTY ACID SYNTHASE"/>
    <property type="match status" value="1"/>
</dbReference>
<dbReference type="InterPro" id="IPR020806">
    <property type="entry name" value="PKS_PP-bd"/>
</dbReference>
<evidence type="ECO:0000313" key="8">
    <source>
        <dbReference type="EMBL" id="SFM37277.1"/>
    </source>
</evidence>
<dbReference type="Proteomes" id="UP000199520">
    <property type="component" value="Unassembled WGS sequence"/>
</dbReference>
<dbReference type="Pfam" id="PF21089">
    <property type="entry name" value="PKS_DH_N"/>
    <property type="match status" value="1"/>
</dbReference>
<evidence type="ECO:0000256" key="2">
    <source>
        <dbReference type="ARBA" id="ARBA00022553"/>
    </source>
</evidence>
<name>A0A1I4QB53_9FIRM</name>